<dbReference type="InterPro" id="IPR011032">
    <property type="entry name" value="GroES-like_sf"/>
</dbReference>
<dbReference type="Proteomes" id="UP000095552">
    <property type="component" value="Unassembled WGS sequence"/>
</dbReference>
<dbReference type="RefSeq" id="WP_069835545.1">
    <property type="nucleotide sequence ID" value="NZ_MDGQ01000005.1"/>
</dbReference>
<comment type="cofactor">
    <cofactor evidence="2">
        <name>Zn(2+)</name>
        <dbReference type="ChEBI" id="CHEBI:29105"/>
    </cofactor>
</comment>
<dbReference type="InterPro" id="IPR020843">
    <property type="entry name" value="ER"/>
</dbReference>
<name>A0A1E5SY49_9BACT</name>
<gene>
    <name evidence="4" type="ORF">BFP71_11130</name>
</gene>
<comment type="caution">
    <text evidence="4">The sequence shown here is derived from an EMBL/GenBank/DDBJ whole genome shotgun (WGS) entry which is preliminary data.</text>
</comment>
<evidence type="ECO:0000313" key="5">
    <source>
        <dbReference type="Proteomes" id="UP000095552"/>
    </source>
</evidence>
<dbReference type="InterPro" id="IPR036291">
    <property type="entry name" value="NAD(P)-bd_dom_sf"/>
</dbReference>
<dbReference type="InterPro" id="IPR013149">
    <property type="entry name" value="ADH-like_C"/>
</dbReference>
<dbReference type="Pfam" id="PF00107">
    <property type="entry name" value="ADH_zinc_N"/>
    <property type="match status" value="1"/>
</dbReference>
<dbReference type="CDD" id="cd08267">
    <property type="entry name" value="MDR1"/>
    <property type="match status" value="1"/>
</dbReference>
<evidence type="ECO:0000259" key="3">
    <source>
        <dbReference type="SMART" id="SM00829"/>
    </source>
</evidence>
<dbReference type="InterPro" id="IPR013154">
    <property type="entry name" value="ADH-like_N"/>
</dbReference>
<dbReference type="GO" id="GO:0016616">
    <property type="term" value="F:oxidoreductase activity, acting on the CH-OH group of donors, NAD or NADP as acceptor"/>
    <property type="evidence" value="ECO:0007669"/>
    <property type="project" value="UniProtKB-ARBA"/>
</dbReference>
<dbReference type="PROSITE" id="PS00059">
    <property type="entry name" value="ADH_ZINC"/>
    <property type="match status" value="1"/>
</dbReference>
<keyword evidence="2" id="KW-0862">Zinc</keyword>
<dbReference type="EMBL" id="MDGQ01000005">
    <property type="protein sequence ID" value="OEK04040.1"/>
    <property type="molecule type" value="Genomic_DNA"/>
</dbReference>
<dbReference type="Pfam" id="PF08240">
    <property type="entry name" value="ADH_N"/>
    <property type="match status" value="1"/>
</dbReference>
<protein>
    <recommendedName>
        <fullName evidence="3">Enoyl reductase (ER) domain-containing protein</fullName>
    </recommendedName>
</protein>
<dbReference type="InterPro" id="IPR002328">
    <property type="entry name" value="ADH_Zn_CS"/>
</dbReference>
<dbReference type="PANTHER" id="PTHR11695">
    <property type="entry name" value="ALCOHOL DEHYDROGENASE RELATED"/>
    <property type="match status" value="1"/>
</dbReference>
<keyword evidence="2" id="KW-0479">Metal-binding</keyword>
<reference evidence="4 5" key="1">
    <citation type="submission" date="2016-08" db="EMBL/GenBank/DDBJ databases">
        <title>Draft genome of Fabibacter sp. strain SK-8.</title>
        <authorList>
            <person name="Wong S.-K."/>
            <person name="Hamasaki K."/>
            <person name="Yoshizawa S."/>
        </authorList>
    </citation>
    <scope>NUCLEOTIDE SEQUENCE [LARGE SCALE GENOMIC DNA]</scope>
    <source>
        <strain evidence="4 5">SK-8</strain>
    </source>
</reference>
<dbReference type="SUPFAM" id="SSF50129">
    <property type="entry name" value="GroES-like"/>
    <property type="match status" value="1"/>
</dbReference>
<dbReference type="STRING" id="1563681.BFP71_11130"/>
<comment type="similarity">
    <text evidence="2">Belongs to the zinc-containing alcohol dehydrogenase family.</text>
</comment>
<dbReference type="InterPro" id="IPR050700">
    <property type="entry name" value="YIM1/Zinc_Alcohol_DH_Fams"/>
</dbReference>
<sequence length="307" mass="33677">MRAVVYKKYGDPKVLRLTELEKPQPKANELLVKVEASTVAAGDTRVRASDFPAFFWLPARLIFGLFKPKKPVLGHEFSGVVEAVGEEVSHFEPGDRVFGTTTLLKQGAYAEYVCVPQKAKNSVVAKAPESIDLKQAAALPIGAMTAFYLLEKAKLQKSNKILVYGASGSVGTYAVQMAKKMGAKVTGVCSTANVKMVEMLGAQKVIDYKKEDFSKVKCSYDVVFDAVGKTSKSKAKSVLNSGGRYVSINMFTSENTAKLKAISQMVDARQLHPFIDREYPLEEIVTAHRYVDTGRKRGNVLINLKPQ</sequence>
<proteinExistence type="inferred from homology"/>
<dbReference type="GO" id="GO:0008270">
    <property type="term" value="F:zinc ion binding"/>
    <property type="evidence" value="ECO:0007669"/>
    <property type="project" value="InterPro"/>
</dbReference>
<evidence type="ECO:0000256" key="1">
    <source>
        <dbReference type="ARBA" id="ARBA00023002"/>
    </source>
</evidence>
<dbReference type="Gene3D" id="3.40.50.720">
    <property type="entry name" value="NAD(P)-binding Rossmann-like Domain"/>
    <property type="match status" value="1"/>
</dbReference>
<evidence type="ECO:0000313" key="4">
    <source>
        <dbReference type="EMBL" id="OEK04040.1"/>
    </source>
</evidence>
<dbReference type="PANTHER" id="PTHR11695:SF648">
    <property type="entry name" value="ZINC-BINDING OXIDOREDUCTASE"/>
    <property type="match status" value="1"/>
</dbReference>
<dbReference type="Gene3D" id="3.90.180.10">
    <property type="entry name" value="Medium-chain alcohol dehydrogenases, catalytic domain"/>
    <property type="match status" value="1"/>
</dbReference>
<dbReference type="OrthoDB" id="648910at2"/>
<dbReference type="SMART" id="SM00829">
    <property type="entry name" value="PKS_ER"/>
    <property type="match status" value="1"/>
</dbReference>
<feature type="domain" description="Enoyl reductase (ER)" evidence="3">
    <location>
        <begin position="10"/>
        <end position="302"/>
    </location>
</feature>
<keyword evidence="5" id="KW-1185">Reference proteome</keyword>
<dbReference type="AlphaFoldDB" id="A0A1E5SY49"/>
<evidence type="ECO:0000256" key="2">
    <source>
        <dbReference type="RuleBase" id="RU361277"/>
    </source>
</evidence>
<dbReference type="SUPFAM" id="SSF51735">
    <property type="entry name" value="NAD(P)-binding Rossmann-fold domains"/>
    <property type="match status" value="1"/>
</dbReference>
<keyword evidence="1" id="KW-0560">Oxidoreductase</keyword>
<accession>A0A1E5SY49</accession>
<organism evidence="4 5">
    <name type="scientific">Roseivirga misakiensis</name>
    <dbReference type="NCBI Taxonomy" id="1563681"/>
    <lineage>
        <taxon>Bacteria</taxon>
        <taxon>Pseudomonadati</taxon>
        <taxon>Bacteroidota</taxon>
        <taxon>Cytophagia</taxon>
        <taxon>Cytophagales</taxon>
        <taxon>Roseivirgaceae</taxon>
        <taxon>Roseivirga</taxon>
    </lineage>
</organism>